<dbReference type="EMBL" id="PXYI01000015">
    <property type="protein sequence ID" value="PSJ36307.1"/>
    <property type="molecule type" value="Genomic_DNA"/>
</dbReference>
<accession>A0A2P7QEB0</accession>
<comment type="caution">
    <text evidence="1">The sequence shown here is derived from an EMBL/GenBank/DDBJ whole genome shotgun (WGS) entry which is preliminary data.</text>
</comment>
<keyword evidence="2" id="KW-1185">Reference proteome</keyword>
<evidence type="ECO:0000313" key="2">
    <source>
        <dbReference type="Proteomes" id="UP000241167"/>
    </source>
</evidence>
<protein>
    <recommendedName>
        <fullName evidence="3">Helix-turn-helix domain-containing protein</fullName>
    </recommendedName>
</protein>
<gene>
    <name evidence="1" type="ORF">C7I55_26810</name>
</gene>
<dbReference type="AlphaFoldDB" id="A0A2P7QEB0"/>
<evidence type="ECO:0000313" key="1">
    <source>
        <dbReference type="EMBL" id="PSJ36307.1"/>
    </source>
</evidence>
<proteinExistence type="predicted"/>
<name>A0A2P7QEB0_9SPHN</name>
<dbReference type="Proteomes" id="UP000241167">
    <property type="component" value="Unassembled WGS sequence"/>
</dbReference>
<evidence type="ECO:0008006" key="3">
    <source>
        <dbReference type="Google" id="ProtNLM"/>
    </source>
</evidence>
<sequence length="83" mass="9708">MAKSRPMTGNAVSDPLGRARLITVEEFAELARLSRRQIDRLRQRRPVGFPREYELGSGGCKYRRCPRFKLSDVEKWLDSRALW</sequence>
<reference evidence="1 2" key="1">
    <citation type="submission" date="2018-03" db="EMBL/GenBank/DDBJ databases">
        <title>The draft genome of Sphingosinicella sp. GL-C-18.</title>
        <authorList>
            <person name="Liu L."/>
            <person name="Li L."/>
            <person name="Liang L."/>
            <person name="Zhang X."/>
            <person name="Wang T."/>
        </authorList>
    </citation>
    <scope>NUCLEOTIDE SEQUENCE [LARGE SCALE GENOMIC DNA]</scope>
    <source>
        <strain evidence="1 2">GL-C-18</strain>
    </source>
</reference>
<organism evidence="1 2">
    <name type="scientific">Allosphingosinicella deserti</name>
    <dbReference type="NCBI Taxonomy" id="2116704"/>
    <lineage>
        <taxon>Bacteria</taxon>
        <taxon>Pseudomonadati</taxon>
        <taxon>Pseudomonadota</taxon>
        <taxon>Alphaproteobacteria</taxon>
        <taxon>Sphingomonadales</taxon>
        <taxon>Sphingomonadaceae</taxon>
        <taxon>Allosphingosinicella</taxon>
    </lineage>
</organism>